<protein>
    <submittedName>
        <fullName evidence="2">Uncharacterized protein</fullName>
    </submittedName>
</protein>
<evidence type="ECO:0000313" key="3">
    <source>
        <dbReference type="Proteomes" id="UP000317421"/>
    </source>
</evidence>
<dbReference type="Proteomes" id="UP000317421">
    <property type="component" value="Unassembled WGS sequence"/>
</dbReference>
<feature type="region of interest" description="Disordered" evidence="1">
    <location>
        <begin position="28"/>
        <end position="75"/>
    </location>
</feature>
<proteinExistence type="predicted"/>
<evidence type="ECO:0000256" key="1">
    <source>
        <dbReference type="SAM" id="MobiDB-lite"/>
    </source>
</evidence>
<gene>
    <name evidence="2" type="ORF">Pla108_10310</name>
</gene>
<organism evidence="2 3">
    <name type="scientific">Botrimarina colliarenosi</name>
    <dbReference type="NCBI Taxonomy" id="2528001"/>
    <lineage>
        <taxon>Bacteria</taxon>
        <taxon>Pseudomonadati</taxon>
        <taxon>Planctomycetota</taxon>
        <taxon>Planctomycetia</taxon>
        <taxon>Pirellulales</taxon>
        <taxon>Lacipirellulaceae</taxon>
        <taxon>Botrimarina</taxon>
    </lineage>
</organism>
<evidence type="ECO:0000313" key="2">
    <source>
        <dbReference type="EMBL" id="TWU00087.1"/>
    </source>
</evidence>
<name>A0A5C6AKV0_9BACT</name>
<dbReference type="AlphaFoldDB" id="A0A5C6AKV0"/>
<sequence>MTTSPSEPDPKPPRRTSRLIGKKVVHDLPESVRKKQIQTAKPVGMPLLHPGEGPITKKAPPAHPDSDSGSNDAPS</sequence>
<feature type="region of interest" description="Disordered" evidence="1">
    <location>
        <begin position="1"/>
        <end position="20"/>
    </location>
</feature>
<dbReference type="EMBL" id="SJPR01000001">
    <property type="protein sequence ID" value="TWU00087.1"/>
    <property type="molecule type" value="Genomic_DNA"/>
</dbReference>
<dbReference type="RefSeq" id="WP_146443634.1">
    <property type="nucleotide sequence ID" value="NZ_SJPR01000001.1"/>
</dbReference>
<comment type="caution">
    <text evidence="2">The sequence shown here is derived from an EMBL/GenBank/DDBJ whole genome shotgun (WGS) entry which is preliminary data.</text>
</comment>
<reference evidence="2 3" key="1">
    <citation type="submission" date="2019-02" db="EMBL/GenBank/DDBJ databases">
        <title>Deep-cultivation of Planctomycetes and their phenomic and genomic characterization uncovers novel biology.</title>
        <authorList>
            <person name="Wiegand S."/>
            <person name="Jogler M."/>
            <person name="Boedeker C."/>
            <person name="Pinto D."/>
            <person name="Vollmers J."/>
            <person name="Rivas-Marin E."/>
            <person name="Kohn T."/>
            <person name="Peeters S.H."/>
            <person name="Heuer A."/>
            <person name="Rast P."/>
            <person name="Oberbeckmann S."/>
            <person name="Bunk B."/>
            <person name="Jeske O."/>
            <person name="Meyerdierks A."/>
            <person name="Storesund J.E."/>
            <person name="Kallscheuer N."/>
            <person name="Luecker S."/>
            <person name="Lage O.M."/>
            <person name="Pohl T."/>
            <person name="Merkel B.J."/>
            <person name="Hornburger P."/>
            <person name="Mueller R.-W."/>
            <person name="Bruemmer F."/>
            <person name="Labrenz M."/>
            <person name="Spormann A.M."/>
            <person name="Op Den Camp H."/>
            <person name="Overmann J."/>
            <person name="Amann R."/>
            <person name="Jetten M.S.M."/>
            <person name="Mascher T."/>
            <person name="Medema M.H."/>
            <person name="Devos D.P."/>
            <person name="Kaster A.-K."/>
            <person name="Ovreas L."/>
            <person name="Rohde M."/>
            <person name="Galperin M.Y."/>
            <person name="Jogler C."/>
        </authorList>
    </citation>
    <scope>NUCLEOTIDE SEQUENCE [LARGE SCALE GENOMIC DNA]</scope>
    <source>
        <strain evidence="2 3">Pla108</strain>
    </source>
</reference>
<accession>A0A5C6AKV0</accession>
<keyword evidence="3" id="KW-1185">Reference proteome</keyword>